<evidence type="ECO:0000313" key="2">
    <source>
        <dbReference type="Proteomes" id="UP001165186"/>
    </source>
</evidence>
<protein>
    <submittedName>
        <fullName evidence="1">Uncharacterized protein</fullName>
    </submittedName>
</protein>
<accession>A0ACB5RVE2</accession>
<gene>
    <name evidence="1" type="primary">g10468</name>
    <name evidence="1" type="ORF">NpPPO83_00010468</name>
</gene>
<reference evidence="1" key="1">
    <citation type="submission" date="2024-09" db="EMBL/GenBank/DDBJ databases">
        <title>Draft Genome Sequences of Neofusicoccum parvum.</title>
        <authorList>
            <person name="Ashida A."/>
            <person name="Camagna M."/>
            <person name="Tanaka A."/>
            <person name="Takemoto D."/>
        </authorList>
    </citation>
    <scope>NUCLEOTIDE SEQUENCE</scope>
    <source>
        <strain evidence="1">PPO83</strain>
    </source>
</reference>
<keyword evidence="2" id="KW-1185">Reference proteome</keyword>
<name>A0ACB5RVE2_9PEZI</name>
<evidence type="ECO:0000313" key="1">
    <source>
        <dbReference type="EMBL" id="GME24446.1"/>
    </source>
</evidence>
<sequence length="337" mass="36148">MLVGRLGDSDRESERLGKRVVMPRISEISESTGTLVGNGPSDEVIPRRFEMIESMGILVGNGPSPVVIPKRLDKTESSGTLVGRVKERLGVPVMGDKVRGRLGEGIGLDERLGKESGERVDRLRPRDCDRERLSCSEVGSTGDLVKLSTICESNEETIGSGRAVVKPSTLESNEDSCGPSDERDIEDGPLSDSKDVLADEGSRELELDGIDNEDTSTLENWLGRREDSSSDTETDADKLTEGYVAELRVDEISTSSLNNELSMAESVEATLSDSNSEETSGSTVGAIDDAGESGDTRLVGREKGPIALLDGIVNENVVLKVDRLNALILGEPSVEEL</sequence>
<dbReference type="EMBL" id="BSXG01000013">
    <property type="protein sequence ID" value="GME24446.1"/>
    <property type="molecule type" value="Genomic_DNA"/>
</dbReference>
<dbReference type="Proteomes" id="UP001165186">
    <property type="component" value="Unassembled WGS sequence"/>
</dbReference>
<comment type="caution">
    <text evidence="1">The sequence shown here is derived from an EMBL/GenBank/DDBJ whole genome shotgun (WGS) entry which is preliminary data.</text>
</comment>
<organism evidence="1 2">
    <name type="scientific">Neofusicoccum parvum</name>
    <dbReference type="NCBI Taxonomy" id="310453"/>
    <lineage>
        <taxon>Eukaryota</taxon>
        <taxon>Fungi</taxon>
        <taxon>Dikarya</taxon>
        <taxon>Ascomycota</taxon>
        <taxon>Pezizomycotina</taxon>
        <taxon>Dothideomycetes</taxon>
        <taxon>Dothideomycetes incertae sedis</taxon>
        <taxon>Botryosphaeriales</taxon>
        <taxon>Botryosphaeriaceae</taxon>
        <taxon>Neofusicoccum</taxon>
    </lineage>
</organism>
<proteinExistence type="predicted"/>